<proteinExistence type="predicted"/>
<dbReference type="AlphaFoldDB" id="A0A804KE27"/>
<evidence type="ECO:0000313" key="1">
    <source>
        <dbReference type="EnsemblPlants" id="Ma08_p34460.1"/>
    </source>
</evidence>
<accession>A0A804KE27</accession>
<dbReference type="Proteomes" id="UP000012960">
    <property type="component" value="Unplaced"/>
</dbReference>
<keyword evidence="2" id="KW-1185">Reference proteome</keyword>
<evidence type="ECO:0000313" key="2">
    <source>
        <dbReference type="Proteomes" id="UP000012960"/>
    </source>
</evidence>
<name>A0A804KE27_MUSAM</name>
<dbReference type="InParanoid" id="A0A804KE27"/>
<protein>
    <submittedName>
        <fullName evidence="1">Uncharacterized protein</fullName>
    </submittedName>
</protein>
<dbReference type="EnsemblPlants" id="Ma08_t34460.1">
    <property type="protein sequence ID" value="Ma08_p34460.1"/>
    <property type="gene ID" value="Ma08_g34460"/>
</dbReference>
<organism evidence="1 2">
    <name type="scientific">Musa acuminata subsp. malaccensis</name>
    <name type="common">Wild banana</name>
    <name type="synonym">Musa malaccensis</name>
    <dbReference type="NCBI Taxonomy" id="214687"/>
    <lineage>
        <taxon>Eukaryota</taxon>
        <taxon>Viridiplantae</taxon>
        <taxon>Streptophyta</taxon>
        <taxon>Embryophyta</taxon>
        <taxon>Tracheophyta</taxon>
        <taxon>Spermatophyta</taxon>
        <taxon>Magnoliopsida</taxon>
        <taxon>Liliopsida</taxon>
        <taxon>Zingiberales</taxon>
        <taxon>Musaceae</taxon>
        <taxon>Musa</taxon>
    </lineage>
</organism>
<dbReference type="Gramene" id="Ma08_t34460.1">
    <property type="protein sequence ID" value="Ma08_p34460.1"/>
    <property type="gene ID" value="Ma08_g34460"/>
</dbReference>
<sequence>MYLWYPRECSGQAKWCRRLLPIILAEKAISHD</sequence>
<reference evidence="1" key="1">
    <citation type="submission" date="2021-05" db="UniProtKB">
        <authorList>
            <consortium name="EnsemblPlants"/>
        </authorList>
    </citation>
    <scope>IDENTIFICATION</scope>
    <source>
        <strain evidence="1">subsp. malaccensis</strain>
    </source>
</reference>